<proteinExistence type="predicted"/>
<sequence length="79" mass="8696">MPARSGQVLLAYSGGLRHHDINKSAVVVLADFVTSCHAASATTNGHHRVERQILSFRLTKSRLSVFKLRVVTSKIGIRQ</sequence>
<gene>
    <name evidence="1" type="ORF">ARMOST_07602</name>
</gene>
<organism evidence="1 2">
    <name type="scientific">Armillaria ostoyae</name>
    <name type="common">Armillaria root rot fungus</name>
    <dbReference type="NCBI Taxonomy" id="47428"/>
    <lineage>
        <taxon>Eukaryota</taxon>
        <taxon>Fungi</taxon>
        <taxon>Dikarya</taxon>
        <taxon>Basidiomycota</taxon>
        <taxon>Agaricomycotina</taxon>
        <taxon>Agaricomycetes</taxon>
        <taxon>Agaricomycetidae</taxon>
        <taxon>Agaricales</taxon>
        <taxon>Marasmiineae</taxon>
        <taxon>Physalacriaceae</taxon>
        <taxon>Armillaria</taxon>
    </lineage>
</organism>
<dbReference type="EMBL" id="FUEG01000005">
    <property type="protein sequence ID" value="SJL04241.1"/>
    <property type="molecule type" value="Genomic_DNA"/>
</dbReference>
<reference evidence="2" key="1">
    <citation type="journal article" date="2017" name="Nat. Ecol. Evol.">
        <title>Genome expansion and lineage-specific genetic innovations in the forest pathogenic fungi Armillaria.</title>
        <authorList>
            <person name="Sipos G."/>
            <person name="Prasanna A.N."/>
            <person name="Walter M.C."/>
            <person name="O'Connor E."/>
            <person name="Balint B."/>
            <person name="Krizsan K."/>
            <person name="Kiss B."/>
            <person name="Hess J."/>
            <person name="Varga T."/>
            <person name="Slot J."/>
            <person name="Riley R."/>
            <person name="Boka B."/>
            <person name="Rigling D."/>
            <person name="Barry K."/>
            <person name="Lee J."/>
            <person name="Mihaltcheva S."/>
            <person name="LaButti K."/>
            <person name="Lipzen A."/>
            <person name="Waldron R."/>
            <person name="Moloney N.M."/>
            <person name="Sperisen C."/>
            <person name="Kredics L."/>
            <person name="Vagvoelgyi C."/>
            <person name="Patrignani A."/>
            <person name="Fitzpatrick D."/>
            <person name="Nagy I."/>
            <person name="Doyle S."/>
            <person name="Anderson J.B."/>
            <person name="Grigoriev I.V."/>
            <person name="Gueldener U."/>
            <person name="Muensterkoetter M."/>
            <person name="Nagy L.G."/>
        </authorList>
    </citation>
    <scope>NUCLEOTIDE SEQUENCE [LARGE SCALE GENOMIC DNA]</scope>
    <source>
        <strain evidence="2">C18/9</strain>
    </source>
</reference>
<evidence type="ECO:0000313" key="1">
    <source>
        <dbReference type="EMBL" id="SJL04241.1"/>
    </source>
</evidence>
<protein>
    <submittedName>
        <fullName evidence="1">Uncharacterized protein</fullName>
    </submittedName>
</protein>
<accession>A0A284R696</accession>
<name>A0A284R696_ARMOS</name>
<dbReference type="AlphaFoldDB" id="A0A284R696"/>
<dbReference type="Proteomes" id="UP000219338">
    <property type="component" value="Unassembled WGS sequence"/>
</dbReference>
<keyword evidence="2" id="KW-1185">Reference proteome</keyword>
<evidence type="ECO:0000313" key="2">
    <source>
        <dbReference type="Proteomes" id="UP000219338"/>
    </source>
</evidence>